<keyword evidence="2" id="KW-0675">Receptor</keyword>
<accession>A0A2P1QXC8</accession>
<proteinExistence type="predicted"/>
<dbReference type="EMBL" id="CP027843">
    <property type="protein sequence ID" value="AVQ13397.1"/>
    <property type="molecule type" value="Genomic_DNA"/>
</dbReference>
<gene>
    <name evidence="2" type="ORF">XB16_3100</name>
</gene>
<feature type="region of interest" description="Disordered" evidence="1">
    <location>
        <begin position="45"/>
        <end position="71"/>
    </location>
</feature>
<feature type="compositionally biased region" description="Basic and acidic residues" evidence="1">
    <location>
        <begin position="45"/>
        <end position="63"/>
    </location>
</feature>
<evidence type="ECO:0000256" key="1">
    <source>
        <dbReference type="SAM" id="MobiDB-lite"/>
    </source>
</evidence>
<dbReference type="AlphaFoldDB" id="A0A2P1QXC8"/>
<sequence>MKKLEQSIDRRSYPIDAILRHSLFLVSVLSLGNFLFTTEVVAREHNQKKPEKHSVNTENKNDLQDTNEPDGILVKGYTDTGLTGIKQNVRLKDIPATINNVSSV</sequence>
<dbReference type="Proteomes" id="UP000033961">
    <property type="component" value="Chromosome I"/>
</dbReference>
<reference evidence="2 3" key="1">
    <citation type="journal article" date="2015" name="Genome Announc.">
        <title>Draft Genome Sequences of Leptospira santarosai Strains U160, U164, and U233, Isolated from Asymptomatic Cattle.</title>
        <authorList>
            <person name="Kremer F.S."/>
            <person name="Eslabao M.R."/>
            <person name="Provisor M."/>
            <person name="Woloski R.D."/>
            <person name="Ramires O.V."/>
            <person name="Moreno L.Z."/>
            <person name="Moreno A.M."/>
            <person name="Hamond C."/>
            <person name="Lilenbaum W."/>
            <person name="Dellagostin O.A."/>
        </authorList>
    </citation>
    <scope>NUCLEOTIDE SEQUENCE [LARGE SCALE GENOMIC DNA]</scope>
    <source>
        <strain evidence="2 3">U160</strain>
    </source>
</reference>
<protein>
    <submittedName>
        <fullName evidence="2">TonB-dependent siderophore receptor</fullName>
    </submittedName>
</protein>
<evidence type="ECO:0000313" key="3">
    <source>
        <dbReference type="Proteomes" id="UP000033961"/>
    </source>
</evidence>
<name>A0A2P1QXC8_9LEPT</name>
<organism evidence="2 3">
    <name type="scientific">Leptospira santarosai</name>
    <dbReference type="NCBI Taxonomy" id="28183"/>
    <lineage>
        <taxon>Bacteria</taxon>
        <taxon>Pseudomonadati</taxon>
        <taxon>Spirochaetota</taxon>
        <taxon>Spirochaetia</taxon>
        <taxon>Leptospirales</taxon>
        <taxon>Leptospiraceae</taxon>
        <taxon>Leptospira</taxon>
    </lineage>
</organism>
<evidence type="ECO:0000313" key="2">
    <source>
        <dbReference type="EMBL" id="AVQ13397.1"/>
    </source>
</evidence>